<sequence>MGLLEKAEKIQSDEDIQVPTAEPPETVIVPEPEPVQKKDRAAKKTRSRKEKKKKKASKKKKEREVKVIPDGFEPAGRTRGLFRYLVDFTINFGLIAVFVGMLILFYTDVTYPLIFALILALGNMVYLPSKFSRSAGNVISGTQYVNTRGDNPSFLYHVGKSANIPFTFLGLTALMFSISAGTDWTTGMKVFIGISLFLMLIPILDRVMYRMRQDGDIALGFWDRIFGGIWLVTADKTQSDSGIMQRLQSFGEYAEQRGMLTEDDEQSA</sequence>
<evidence type="ECO:0008006" key="4">
    <source>
        <dbReference type="Google" id="ProtNLM"/>
    </source>
</evidence>
<accession>A0A381WIX4</accession>
<feature type="compositionally biased region" description="Basic residues" evidence="1">
    <location>
        <begin position="40"/>
        <end position="61"/>
    </location>
</feature>
<evidence type="ECO:0000256" key="1">
    <source>
        <dbReference type="SAM" id="MobiDB-lite"/>
    </source>
</evidence>
<dbReference type="EMBL" id="UINC01011809">
    <property type="protein sequence ID" value="SVA51883.1"/>
    <property type="molecule type" value="Genomic_DNA"/>
</dbReference>
<feature type="transmembrane region" description="Helical" evidence="2">
    <location>
        <begin position="162"/>
        <end position="180"/>
    </location>
</feature>
<protein>
    <recommendedName>
        <fullName evidence="4">RDD domain-containing protein</fullName>
    </recommendedName>
</protein>
<evidence type="ECO:0000313" key="3">
    <source>
        <dbReference type="EMBL" id="SVA51883.1"/>
    </source>
</evidence>
<gene>
    <name evidence="3" type="ORF">METZ01_LOCUS104737</name>
</gene>
<evidence type="ECO:0000256" key="2">
    <source>
        <dbReference type="SAM" id="Phobius"/>
    </source>
</evidence>
<keyword evidence="2" id="KW-0812">Transmembrane</keyword>
<feature type="transmembrane region" description="Helical" evidence="2">
    <location>
        <begin position="84"/>
        <end position="103"/>
    </location>
</feature>
<feature type="transmembrane region" description="Helical" evidence="2">
    <location>
        <begin position="186"/>
        <end position="204"/>
    </location>
</feature>
<name>A0A381WIX4_9ZZZZ</name>
<feature type="compositionally biased region" description="Basic and acidic residues" evidence="1">
    <location>
        <begin position="1"/>
        <end position="12"/>
    </location>
</feature>
<proteinExistence type="predicted"/>
<feature type="compositionally biased region" description="Low complexity" evidence="1">
    <location>
        <begin position="18"/>
        <end position="30"/>
    </location>
</feature>
<keyword evidence="2" id="KW-0472">Membrane</keyword>
<dbReference type="AlphaFoldDB" id="A0A381WIX4"/>
<organism evidence="3">
    <name type="scientific">marine metagenome</name>
    <dbReference type="NCBI Taxonomy" id="408172"/>
    <lineage>
        <taxon>unclassified sequences</taxon>
        <taxon>metagenomes</taxon>
        <taxon>ecological metagenomes</taxon>
    </lineage>
</organism>
<feature type="transmembrane region" description="Helical" evidence="2">
    <location>
        <begin position="109"/>
        <end position="127"/>
    </location>
</feature>
<feature type="region of interest" description="Disordered" evidence="1">
    <location>
        <begin position="1"/>
        <end position="63"/>
    </location>
</feature>
<reference evidence="3" key="1">
    <citation type="submission" date="2018-05" db="EMBL/GenBank/DDBJ databases">
        <authorList>
            <person name="Lanie J.A."/>
            <person name="Ng W.-L."/>
            <person name="Kazmierczak K.M."/>
            <person name="Andrzejewski T.M."/>
            <person name="Davidsen T.M."/>
            <person name="Wayne K.J."/>
            <person name="Tettelin H."/>
            <person name="Glass J.I."/>
            <person name="Rusch D."/>
            <person name="Podicherti R."/>
            <person name="Tsui H.-C.T."/>
            <person name="Winkler M.E."/>
        </authorList>
    </citation>
    <scope>NUCLEOTIDE SEQUENCE</scope>
</reference>
<keyword evidence="2" id="KW-1133">Transmembrane helix</keyword>